<evidence type="ECO:0000256" key="3">
    <source>
        <dbReference type="ARBA" id="ARBA00022741"/>
    </source>
</evidence>
<gene>
    <name evidence="15" type="ORF">BJB45_05180</name>
</gene>
<comment type="catalytic activity">
    <reaction evidence="8">
        <text>3-dehydro-D-erythronate + ATP = 3-dehydro-4-O-phospho-D-erythronate + ADP + H(+)</text>
        <dbReference type="Rhea" id="RHEA:52556"/>
        <dbReference type="ChEBI" id="CHEBI:15378"/>
        <dbReference type="ChEBI" id="CHEBI:30616"/>
        <dbReference type="ChEBI" id="CHEBI:57958"/>
        <dbReference type="ChEBI" id="CHEBI:136593"/>
        <dbReference type="ChEBI" id="CHEBI:456216"/>
        <dbReference type="EC" id="2.7.1.217"/>
    </reaction>
</comment>
<dbReference type="InterPro" id="IPR050007">
    <property type="entry name" value="OtnK"/>
</dbReference>
<evidence type="ECO:0000256" key="6">
    <source>
        <dbReference type="ARBA" id="ARBA00023277"/>
    </source>
</evidence>
<sequence>MKKPLLGCIADDFTGGTDLASTLVKGGMRTIQCLGVPSTPVDADAIVVALKTRTCSQALAIEESLKALEFLRDAGCEQFFFKYCSTFDSTDAGNIGPVADALMDELDTRFTIVCPAFPGNQRTVFKGHLFVGDSLLSDSSMRDHPLTPMRDANLVRVLERQTDRGVYLCSHEMVDKGASRLKDLFSSLSQDADGYAVVDAITDKQLYIIGDAAADLKLITGASGVAQGLPLNFVKRGKLETPEESSRISLSQGNALVLAGSCSAMTNKQVAHWLRSKPGYRLDPLALAKSDAQIKDAIAWAIDKLSTQSALVYASADPESVTEAQRILGKEVAGEIVESALARIAEAVKAHGIDKYVIAGGETSGAVLQALGVEALRIGPEIATGVPWTVSTTGPQLSLALKSGNFGDEDFFTTAIEYRHE</sequence>
<evidence type="ECO:0000256" key="9">
    <source>
        <dbReference type="ARBA" id="ARBA00037335"/>
    </source>
</evidence>
<evidence type="ECO:0000313" key="15">
    <source>
        <dbReference type="EMBL" id="ERL50522.1"/>
    </source>
</evidence>
<dbReference type="GO" id="GO:0005524">
    <property type="term" value="F:ATP binding"/>
    <property type="evidence" value="ECO:0007669"/>
    <property type="project" value="UniProtKB-KW"/>
</dbReference>
<dbReference type="Pfam" id="PF17042">
    <property type="entry name" value="NBD_C"/>
    <property type="match status" value="1"/>
</dbReference>
<keyword evidence="16" id="KW-1185">Reference proteome</keyword>
<keyword evidence="6" id="KW-0119">Carbohydrate metabolism</keyword>
<comment type="catalytic activity">
    <reaction evidence="7">
        <text>3-dehydro-L-erythronate + ATP = 3-dehydro-4-O-phospho-L-erythronate + ADP + H(+)</text>
        <dbReference type="Rhea" id="RHEA:52552"/>
        <dbReference type="ChEBI" id="CHEBI:15378"/>
        <dbReference type="ChEBI" id="CHEBI:30616"/>
        <dbReference type="ChEBI" id="CHEBI:136592"/>
        <dbReference type="ChEBI" id="CHEBI:136670"/>
        <dbReference type="ChEBI" id="CHEBI:456216"/>
        <dbReference type="EC" id="2.7.1.217"/>
    </reaction>
</comment>
<comment type="similarity">
    <text evidence="1">Belongs to the four-carbon acid sugar kinase family.</text>
</comment>
<evidence type="ECO:0000256" key="12">
    <source>
        <dbReference type="ARBA" id="ARBA00041377"/>
    </source>
</evidence>
<dbReference type="RefSeq" id="WP_021820573.1">
    <property type="nucleotide sequence ID" value="NZ_AVBC01000039.1"/>
</dbReference>
<dbReference type="GO" id="GO:0016301">
    <property type="term" value="F:kinase activity"/>
    <property type="evidence" value="ECO:0007669"/>
    <property type="project" value="UniProtKB-KW"/>
</dbReference>
<evidence type="ECO:0000256" key="4">
    <source>
        <dbReference type="ARBA" id="ARBA00022777"/>
    </source>
</evidence>
<proteinExistence type="inferred from homology"/>
<evidence type="ECO:0000256" key="7">
    <source>
        <dbReference type="ARBA" id="ARBA00035898"/>
    </source>
</evidence>
<organism evidence="15 16">
    <name type="scientific">Halomonas huangheensis</name>
    <dbReference type="NCBI Taxonomy" id="1178482"/>
    <lineage>
        <taxon>Bacteria</taxon>
        <taxon>Pseudomonadati</taxon>
        <taxon>Pseudomonadota</taxon>
        <taxon>Gammaproteobacteria</taxon>
        <taxon>Oceanospirillales</taxon>
        <taxon>Halomonadaceae</taxon>
        <taxon>Halomonas</taxon>
    </lineage>
</organism>
<evidence type="ECO:0000256" key="5">
    <source>
        <dbReference type="ARBA" id="ARBA00022840"/>
    </source>
</evidence>
<evidence type="ECO:0000259" key="14">
    <source>
        <dbReference type="Pfam" id="PF17042"/>
    </source>
</evidence>
<dbReference type="Proteomes" id="UP000019113">
    <property type="component" value="Unassembled WGS sequence"/>
</dbReference>
<evidence type="ECO:0000256" key="11">
    <source>
        <dbReference type="ARBA" id="ARBA00039461"/>
    </source>
</evidence>
<dbReference type="Gene3D" id="3.40.50.10840">
    <property type="entry name" value="Putative sugar-binding, N-terminal domain"/>
    <property type="match status" value="1"/>
</dbReference>
<dbReference type="NCBIfam" id="NF043035">
    <property type="entry name" value="OxoTetrKin"/>
    <property type="match status" value="1"/>
</dbReference>
<comment type="function">
    <text evidence="9">Catalyzes the ATP-dependent phosphorylation of 3-oxo-tetronate to 3-oxo-tetronate 4-phosphate.</text>
</comment>
<dbReference type="EMBL" id="AVBC01000039">
    <property type="protein sequence ID" value="ERL50522.1"/>
    <property type="molecule type" value="Genomic_DNA"/>
</dbReference>
<evidence type="ECO:0000256" key="1">
    <source>
        <dbReference type="ARBA" id="ARBA00005715"/>
    </source>
</evidence>
<dbReference type="InterPro" id="IPR037051">
    <property type="entry name" value="4-carb_acid_sugar_kinase_N_sf"/>
</dbReference>
<dbReference type="PATRIC" id="fig|1178482.3.peg.3625"/>
<dbReference type="Gene3D" id="3.40.980.20">
    <property type="entry name" value="Four-carbon acid sugar kinase, nucleotide binding domain"/>
    <property type="match status" value="1"/>
</dbReference>
<reference evidence="15 16" key="1">
    <citation type="submission" date="2013-08" db="EMBL/GenBank/DDBJ databases">
        <title>draft genome of Halomonas huanghegensis, strain BJGMM-B45T.</title>
        <authorList>
            <person name="Miao C."/>
            <person name="Wan Y."/>
            <person name="Jin W."/>
        </authorList>
    </citation>
    <scope>NUCLEOTIDE SEQUENCE [LARGE SCALE GENOMIC DNA]</scope>
    <source>
        <strain evidence="15 16">BJGMM-B45</strain>
    </source>
</reference>
<protein>
    <recommendedName>
        <fullName evidence="11">3-oxo-tetronate kinase</fullName>
        <ecNumber evidence="10">2.7.1.217</ecNumber>
    </recommendedName>
    <alternativeName>
        <fullName evidence="12">3-dehydrotetronate 4-kinase</fullName>
    </alternativeName>
</protein>
<dbReference type="STRING" id="1178482.AR456_06570"/>
<keyword evidence="2" id="KW-0808">Transferase</keyword>
<feature type="domain" description="Four-carbon acid sugar kinase N-terminal" evidence="13">
    <location>
        <begin position="6"/>
        <end position="229"/>
    </location>
</feature>
<evidence type="ECO:0000256" key="8">
    <source>
        <dbReference type="ARBA" id="ARBA00036346"/>
    </source>
</evidence>
<dbReference type="InterPro" id="IPR031475">
    <property type="entry name" value="NBD_C"/>
</dbReference>
<evidence type="ECO:0000256" key="2">
    <source>
        <dbReference type="ARBA" id="ARBA00022679"/>
    </source>
</evidence>
<dbReference type="Pfam" id="PF07005">
    <property type="entry name" value="SBD_N"/>
    <property type="match status" value="1"/>
</dbReference>
<evidence type="ECO:0000256" key="10">
    <source>
        <dbReference type="ARBA" id="ARBA00039095"/>
    </source>
</evidence>
<dbReference type="KEGG" id="hhu:AR456_06570"/>
<evidence type="ECO:0000259" key="13">
    <source>
        <dbReference type="Pfam" id="PF07005"/>
    </source>
</evidence>
<dbReference type="AlphaFoldDB" id="W1N4M2"/>
<dbReference type="SUPFAM" id="SSF142764">
    <property type="entry name" value="YgbK-like"/>
    <property type="match status" value="1"/>
</dbReference>
<evidence type="ECO:0000313" key="16">
    <source>
        <dbReference type="Proteomes" id="UP000019113"/>
    </source>
</evidence>
<keyword evidence="4" id="KW-0418">Kinase</keyword>
<keyword evidence="3" id="KW-0547">Nucleotide-binding</keyword>
<dbReference type="InterPro" id="IPR010737">
    <property type="entry name" value="4-carb_acid_sugar_kinase_N"/>
</dbReference>
<keyword evidence="5" id="KW-0067">ATP-binding</keyword>
<accession>W1N4M2</accession>
<name>W1N4M2_9GAMM</name>
<comment type="caution">
    <text evidence="15">The sequence shown here is derived from an EMBL/GenBank/DDBJ whole genome shotgun (WGS) entry which is preliminary data.</text>
</comment>
<dbReference type="eggNOG" id="COG3395">
    <property type="taxonomic scope" value="Bacteria"/>
</dbReference>
<dbReference type="InterPro" id="IPR042213">
    <property type="entry name" value="NBD_C_sf"/>
</dbReference>
<dbReference type="EC" id="2.7.1.217" evidence="10"/>
<feature type="domain" description="Four-carbon acid sugar kinase nucleotide binding" evidence="14">
    <location>
        <begin position="256"/>
        <end position="412"/>
    </location>
</feature>
<dbReference type="OrthoDB" id="191465at2"/>